<organism evidence="4 5">
    <name type="scientific">Lujinxingia vulgaris</name>
    <dbReference type="NCBI Taxonomy" id="2600176"/>
    <lineage>
        <taxon>Bacteria</taxon>
        <taxon>Deltaproteobacteria</taxon>
        <taxon>Bradymonadales</taxon>
        <taxon>Lujinxingiaceae</taxon>
        <taxon>Lujinxingia</taxon>
    </lineage>
</organism>
<reference evidence="4 5" key="1">
    <citation type="submission" date="2019-08" db="EMBL/GenBank/DDBJ databases">
        <title>Bradymonadales sp. TMQ4.</title>
        <authorList>
            <person name="Liang Q."/>
        </authorList>
    </citation>
    <scope>NUCLEOTIDE SEQUENCE [LARGE SCALE GENOMIC DNA]</scope>
    <source>
        <strain evidence="4 5">TMQ4</strain>
    </source>
</reference>
<dbReference type="EMBL" id="VOSM01000012">
    <property type="protein sequence ID" value="TXD34728.1"/>
    <property type="molecule type" value="Genomic_DNA"/>
</dbReference>
<protein>
    <submittedName>
        <fullName evidence="4">Bifunctional molybdenum cofactor biosynthesis protein MoaC/MoaB</fullName>
    </submittedName>
</protein>
<dbReference type="PANTHER" id="PTHR43764:SF1">
    <property type="entry name" value="MOLYBDOPTERIN MOLYBDOTRANSFERASE"/>
    <property type="match status" value="1"/>
</dbReference>
<sequence>MKDITHKPTSERFARASAMLRIDSAILQATAHGRKTDKGDAIEASRVAGIMAVKRTWEALPFCHPLPITACDVHFDFLSEGIYLEVTATTVGQTGVEMEALYAASVAAMNLYDMLKPHASADTGLISVTDIKLVEKRGGKSDFRDPVSVRAAIVVTCDAVVQGFKDDKAGRIVRDRLLKREGVDIFDYILLGNDPGPIEATIDDLLARELDLIITVGGTGLEPYARTVEVVQSRIQRPIPGIMEAARAHGQARTPRALISRGVAGQAGHTLLVTLPGSTAGATQSCDAMLTGLLEAVRPAL</sequence>
<dbReference type="AlphaFoldDB" id="A0A5C6X0X6"/>
<keyword evidence="2" id="KW-0501">Molybdenum cofactor biosynthesis</keyword>
<dbReference type="SUPFAM" id="SSF53218">
    <property type="entry name" value="Molybdenum cofactor biosynthesis proteins"/>
    <property type="match status" value="1"/>
</dbReference>
<dbReference type="Pfam" id="PF00994">
    <property type="entry name" value="MoCF_biosynth"/>
    <property type="match status" value="1"/>
</dbReference>
<dbReference type="Pfam" id="PF01967">
    <property type="entry name" value="MoaC"/>
    <property type="match status" value="1"/>
</dbReference>
<comment type="caution">
    <text evidence="4">The sequence shown here is derived from an EMBL/GenBank/DDBJ whole genome shotgun (WGS) entry which is preliminary data.</text>
</comment>
<dbReference type="InterPro" id="IPR051920">
    <property type="entry name" value="MPT_Adenylyltrnsfr/MoaC-Rel"/>
</dbReference>
<dbReference type="SMART" id="SM00852">
    <property type="entry name" value="MoCF_biosynth"/>
    <property type="match status" value="1"/>
</dbReference>
<gene>
    <name evidence="4" type="ORF">FRC98_18010</name>
</gene>
<dbReference type="InterPro" id="IPR036522">
    <property type="entry name" value="MoaC_sf"/>
</dbReference>
<proteinExistence type="predicted"/>
<evidence type="ECO:0000259" key="3">
    <source>
        <dbReference type="SMART" id="SM00852"/>
    </source>
</evidence>
<dbReference type="PANTHER" id="PTHR43764">
    <property type="entry name" value="MOLYBDENUM COFACTOR BIOSYNTHESIS"/>
    <property type="match status" value="1"/>
</dbReference>
<dbReference type="OrthoDB" id="9794429at2"/>
<accession>A0A5C6X0X6</accession>
<name>A0A5C6X0X6_9DELT</name>
<dbReference type="InterPro" id="IPR001453">
    <property type="entry name" value="MoaB/Mog_dom"/>
</dbReference>
<evidence type="ECO:0000256" key="2">
    <source>
        <dbReference type="ARBA" id="ARBA00023150"/>
    </source>
</evidence>
<comment type="pathway">
    <text evidence="1">Cofactor biosynthesis; molybdopterin biosynthesis.</text>
</comment>
<dbReference type="SUPFAM" id="SSF55040">
    <property type="entry name" value="Molybdenum cofactor biosynthesis protein C, MoaC"/>
    <property type="match status" value="1"/>
</dbReference>
<evidence type="ECO:0000256" key="1">
    <source>
        <dbReference type="ARBA" id="ARBA00005046"/>
    </source>
</evidence>
<dbReference type="RefSeq" id="WP_146982819.1">
    <property type="nucleotide sequence ID" value="NZ_VOSM01000012.1"/>
</dbReference>
<dbReference type="Gene3D" id="3.40.980.10">
    <property type="entry name" value="MoaB/Mog-like domain"/>
    <property type="match status" value="1"/>
</dbReference>
<evidence type="ECO:0000313" key="5">
    <source>
        <dbReference type="Proteomes" id="UP000321412"/>
    </source>
</evidence>
<dbReference type="InterPro" id="IPR002820">
    <property type="entry name" value="Mopterin_CF_biosynth-C_dom"/>
</dbReference>
<keyword evidence="5" id="KW-1185">Reference proteome</keyword>
<dbReference type="GO" id="GO:0006777">
    <property type="term" value="P:Mo-molybdopterin cofactor biosynthetic process"/>
    <property type="evidence" value="ECO:0007669"/>
    <property type="project" value="UniProtKB-KW"/>
</dbReference>
<dbReference type="InterPro" id="IPR036425">
    <property type="entry name" value="MoaB/Mog-like_dom_sf"/>
</dbReference>
<feature type="domain" description="MoaB/Mog" evidence="3">
    <location>
        <begin position="152"/>
        <end position="296"/>
    </location>
</feature>
<dbReference type="Proteomes" id="UP000321412">
    <property type="component" value="Unassembled WGS sequence"/>
</dbReference>
<evidence type="ECO:0000313" key="4">
    <source>
        <dbReference type="EMBL" id="TXD34728.1"/>
    </source>
</evidence>
<dbReference type="UniPathway" id="UPA00344"/>
<dbReference type="Gene3D" id="3.30.70.640">
    <property type="entry name" value="Molybdopterin cofactor biosynthesis C (MoaC) domain"/>
    <property type="match status" value="1"/>
</dbReference>